<evidence type="ECO:0000256" key="5">
    <source>
        <dbReference type="SAM" id="SignalP"/>
    </source>
</evidence>
<dbReference type="PIRSF" id="PIRSF002825">
    <property type="entry name" value="CfbpA"/>
    <property type="match status" value="1"/>
</dbReference>
<dbReference type="PANTHER" id="PTHR30006:SF15">
    <property type="entry name" value="IRON-UTILIZATION PERIPLASMIC PROTEIN"/>
    <property type="match status" value="1"/>
</dbReference>
<feature type="signal peptide" evidence="5">
    <location>
        <begin position="1"/>
        <end position="22"/>
    </location>
</feature>
<organism evidence="6 7">
    <name type="scientific">Pseudonocardia sulfidoxydans NBRC 16205</name>
    <dbReference type="NCBI Taxonomy" id="1223511"/>
    <lineage>
        <taxon>Bacteria</taxon>
        <taxon>Bacillati</taxon>
        <taxon>Actinomycetota</taxon>
        <taxon>Actinomycetes</taxon>
        <taxon>Pseudonocardiales</taxon>
        <taxon>Pseudonocardiaceae</taxon>
        <taxon>Pseudonocardia</taxon>
    </lineage>
</organism>
<keyword evidence="2" id="KW-0813">Transport</keyword>
<accession>A0A511DF18</accession>
<sequence length="345" mass="35715">MSSPRRRFGLLAGALTAALALSACGGASTPATTAASGDRTLVVYSGREEALVGPLIEQFEQASGITVETRYGSTTEMAAQLLEEGDRTPAQVFLSQESGALGAVAAANRLTTLPADVTSVVPAAYTSKDGSWVGLTGRARVVAYDSQTYSADQVPGDITKLVEPQWKGKVAIAPTNASFQAHVTALRVSAGEEAARNWVKGLKANEVQIHRNNGAILEAVNAGTAGLGLINHYYWARSETDPTTLRAQLKFGDPGSVSALVNVTGAGILTGAAQSPEAAEFVKFLVSPQAQTYFAAETAEYPLVAGTGAPKAVPPLERLGGPDIDLATLSSVQETVAMLTQEGLV</sequence>
<dbReference type="SUPFAM" id="SSF53850">
    <property type="entry name" value="Periplasmic binding protein-like II"/>
    <property type="match status" value="1"/>
</dbReference>
<dbReference type="CDD" id="cd13543">
    <property type="entry name" value="PBP2_Fbp"/>
    <property type="match status" value="1"/>
</dbReference>
<keyword evidence="4" id="KW-0408">Iron</keyword>
<evidence type="ECO:0000313" key="6">
    <source>
        <dbReference type="EMBL" id="GEL23013.1"/>
    </source>
</evidence>
<name>A0A511DF18_9PSEU</name>
<protein>
    <submittedName>
        <fullName evidence="6">Iron ABC transporter substrate-binding protein</fullName>
    </submittedName>
</protein>
<dbReference type="EMBL" id="BJVJ01000014">
    <property type="protein sequence ID" value="GEL23013.1"/>
    <property type="molecule type" value="Genomic_DNA"/>
</dbReference>
<dbReference type="Proteomes" id="UP000321685">
    <property type="component" value="Unassembled WGS sequence"/>
</dbReference>
<dbReference type="OrthoDB" id="9769567at2"/>
<comment type="caution">
    <text evidence="6">The sequence shown here is derived from an EMBL/GenBank/DDBJ whole genome shotgun (WGS) entry which is preliminary data.</text>
</comment>
<dbReference type="InterPro" id="IPR026045">
    <property type="entry name" value="Ferric-bd"/>
</dbReference>
<dbReference type="AlphaFoldDB" id="A0A511DF18"/>
<feature type="binding site" evidence="4">
    <location>
        <position position="233"/>
    </location>
    <ligand>
        <name>Fe cation</name>
        <dbReference type="ChEBI" id="CHEBI:24875"/>
    </ligand>
</feature>
<proteinExistence type="inferred from homology"/>
<keyword evidence="2" id="KW-0410">Iron transport</keyword>
<reference evidence="6 7" key="1">
    <citation type="submission" date="2019-07" db="EMBL/GenBank/DDBJ databases">
        <title>Whole genome shotgun sequence of Pseudonocardia sulfidoxydans NBRC 16205.</title>
        <authorList>
            <person name="Hosoyama A."/>
            <person name="Uohara A."/>
            <person name="Ohji S."/>
            <person name="Ichikawa N."/>
        </authorList>
    </citation>
    <scope>NUCLEOTIDE SEQUENCE [LARGE SCALE GENOMIC DNA]</scope>
    <source>
        <strain evidence="6 7">NBRC 16205</strain>
    </source>
</reference>
<dbReference type="Gene3D" id="3.40.190.10">
    <property type="entry name" value="Periplasmic binding protein-like II"/>
    <property type="match status" value="2"/>
</dbReference>
<comment type="similarity">
    <text evidence="1">Belongs to the bacterial solute-binding protein 1 family.</text>
</comment>
<dbReference type="PROSITE" id="PS51257">
    <property type="entry name" value="PROKAR_LIPOPROTEIN"/>
    <property type="match status" value="1"/>
</dbReference>
<keyword evidence="3 5" id="KW-0732">Signal</keyword>
<dbReference type="PANTHER" id="PTHR30006">
    <property type="entry name" value="THIAMINE-BINDING PERIPLASMIC PROTEIN-RELATED"/>
    <property type="match status" value="1"/>
</dbReference>
<dbReference type="GO" id="GO:0006826">
    <property type="term" value="P:iron ion transport"/>
    <property type="evidence" value="ECO:0007669"/>
    <property type="project" value="UniProtKB-KW"/>
</dbReference>
<dbReference type="InterPro" id="IPR006311">
    <property type="entry name" value="TAT_signal"/>
</dbReference>
<keyword evidence="4" id="KW-0479">Metal-binding</keyword>
<evidence type="ECO:0000256" key="3">
    <source>
        <dbReference type="ARBA" id="ARBA00022729"/>
    </source>
</evidence>
<dbReference type="RefSeq" id="WP_147105261.1">
    <property type="nucleotide sequence ID" value="NZ_BJVJ01000014.1"/>
</dbReference>
<dbReference type="Pfam" id="PF13343">
    <property type="entry name" value="SBP_bac_6"/>
    <property type="match status" value="1"/>
</dbReference>
<dbReference type="GO" id="GO:0030288">
    <property type="term" value="C:outer membrane-bounded periplasmic space"/>
    <property type="evidence" value="ECO:0007669"/>
    <property type="project" value="TreeGrafter"/>
</dbReference>
<feature type="chain" id="PRO_5039376805" evidence="5">
    <location>
        <begin position="23"/>
        <end position="345"/>
    </location>
</feature>
<dbReference type="PROSITE" id="PS51318">
    <property type="entry name" value="TAT"/>
    <property type="match status" value="1"/>
</dbReference>
<evidence type="ECO:0000313" key="7">
    <source>
        <dbReference type="Proteomes" id="UP000321685"/>
    </source>
</evidence>
<evidence type="ECO:0000256" key="1">
    <source>
        <dbReference type="ARBA" id="ARBA00008520"/>
    </source>
</evidence>
<evidence type="ECO:0000256" key="4">
    <source>
        <dbReference type="PIRSR" id="PIRSR002825-1"/>
    </source>
</evidence>
<dbReference type="GO" id="GO:0046872">
    <property type="term" value="F:metal ion binding"/>
    <property type="evidence" value="ECO:0007669"/>
    <property type="project" value="UniProtKB-KW"/>
</dbReference>
<keyword evidence="7" id="KW-1185">Reference proteome</keyword>
<keyword evidence="2" id="KW-0406">Ion transport</keyword>
<gene>
    <name evidence="6" type="ORF">PSU4_19670</name>
</gene>
<evidence type="ECO:0000256" key="2">
    <source>
        <dbReference type="ARBA" id="ARBA00022496"/>
    </source>
</evidence>
<feature type="binding site" evidence="4">
    <location>
        <position position="234"/>
    </location>
    <ligand>
        <name>Fe cation</name>
        <dbReference type="ChEBI" id="CHEBI:24875"/>
    </ligand>
</feature>